<accession>B9TEX1</accession>
<evidence type="ECO:0008006" key="4">
    <source>
        <dbReference type="Google" id="ProtNLM"/>
    </source>
</evidence>
<keyword evidence="1" id="KW-1133">Transmembrane helix</keyword>
<dbReference type="Pfam" id="PF07963">
    <property type="entry name" value="N_methyl"/>
    <property type="match status" value="1"/>
</dbReference>
<dbReference type="GO" id="GO:0044096">
    <property type="term" value="C:type IV pilus"/>
    <property type="evidence" value="ECO:0000318"/>
    <property type="project" value="GO_Central"/>
</dbReference>
<proteinExistence type="predicted"/>
<keyword evidence="1" id="KW-0472">Membrane</keyword>
<organism evidence="2 3">
    <name type="scientific">Ricinus communis</name>
    <name type="common">Castor bean</name>
    <dbReference type="NCBI Taxonomy" id="3988"/>
    <lineage>
        <taxon>Eukaryota</taxon>
        <taxon>Viridiplantae</taxon>
        <taxon>Streptophyta</taxon>
        <taxon>Embryophyta</taxon>
        <taxon>Tracheophyta</taxon>
        <taxon>Spermatophyta</taxon>
        <taxon>Magnoliopsida</taxon>
        <taxon>eudicotyledons</taxon>
        <taxon>Gunneridae</taxon>
        <taxon>Pentapetalae</taxon>
        <taxon>rosids</taxon>
        <taxon>fabids</taxon>
        <taxon>Malpighiales</taxon>
        <taxon>Euphorbiaceae</taxon>
        <taxon>Acalyphoideae</taxon>
        <taxon>Acalypheae</taxon>
        <taxon>Ricinus</taxon>
    </lineage>
</organism>
<evidence type="ECO:0000313" key="3">
    <source>
        <dbReference type="Proteomes" id="UP000008311"/>
    </source>
</evidence>
<evidence type="ECO:0000313" key="2">
    <source>
        <dbReference type="EMBL" id="EEF25594.1"/>
    </source>
</evidence>
<feature type="transmembrane region" description="Helical" evidence="1">
    <location>
        <begin position="7"/>
        <end position="27"/>
    </location>
</feature>
<feature type="transmembrane region" description="Helical" evidence="1">
    <location>
        <begin position="87"/>
        <end position="106"/>
    </location>
</feature>
<keyword evidence="3" id="KW-1185">Reference proteome</keyword>
<dbReference type="Gene3D" id="3.30.700.10">
    <property type="entry name" value="Glycoprotein, Type 4 Pilin"/>
    <property type="match status" value="1"/>
</dbReference>
<dbReference type="Proteomes" id="UP000008311">
    <property type="component" value="Unassembled WGS sequence"/>
</dbReference>
<gene>
    <name evidence="2" type="ORF">RCOM_1859230</name>
</gene>
<dbReference type="EMBL" id="EQ979347">
    <property type="protein sequence ID" value="EEF25594.1"/>
    <property type="molecule type" value="Genomic_DNA"/>
</dbReference>
<dbReference type="AlphaFoldDB" id="B9TEX1"/>
<dbReference type="SUPFAM" id="SSF54523">
    <property type="entry name" value="Pili subunits"/>
    <property type="match status" value="1"/>
</dbReference>
<dbReference type="NCBIfam" id="TIGR02532">
    <property type="entry name" value="IV_pilin_GFxxxE"/>
    <property type="match status" value="1"/>
</dbReference>
<protein>
    <recommendedName>
        <fullName evidence="4">Prepilin-type N-terminal cleavage/methylation domain-containing protein</fullName>
    </recommendedName>
</protein>
<dbReference type="InParanoid" id="B9TEX1"/>
<dbReference type="InterPro" id="IPR012902">
    <property type="entry name" value="N_methyl_site"/>
</dbReference>
<name>B9TEX1_RICCO</name>
<dbReference type="InterPro" id="IPR045584">
    <property type="entry name" value="Pilin-like"/>
</dbReference>
<keyword evidence="1" id="KW-0812">Transmembrane</keyword>
<reference evidence="3" key="1">
    <citation type="journal article" date="2010" name="Nat. Biotechnol.">
        <title>Draft genome sequence of the oilseed species Ricinus communis.</title>
        <authorList>
            <person name="Chan A.P."/>
            <person name="Crabtree J."/>
            <person name="Zhao Q."/>
            <person name="Lorenzi H."/>
            <person name="Orvis J."/>
            <person name="Puiu D."/>
            <person name="Melake-Berhan A."/>
            <person name="Jones K.M."/>
            <person name="Redman J."/>
            <person name="Chen G."/>
            <person name="Cahoon E.B."/>
            <person name="Gedil M."/>
            <person name="Stanke M."/>
            <person name="Haas B.J."/>
            <person name="Wortman J.R."/>
            <person name="Fraser-Liggett C.M."/>
            <person name="Ravel J."/>
            <person name="Rabinowicz P.D."/>
        </authorList>
    </citation>
    <scope>NUCLEOTIDE SEQUENCE [LARGE SCALE GENOMIC DNA]</scope>
    <source>
        <strain evidence="3">cv. Hale</strain>
    </source>
</reference>
<evidence type="ECO:0000256" key="1">
    <source>
        <dbReference type="SAM" id="Phobius"/>
    </source>
</evidence>
<sequence>MKKQAGFTLVELVVVIAVLGILAATALPRFVNVQSKALVATGAGLQASIRSAANMARASWIASGSSGANVNMDGASVTAFHKRPDAIHNWVAAFIAVLSVMAAMAAPKFASGDIFETRGDAGLLSSTLRYAQKTAIAQRKQVFVMHTNAIPDVVRLCFDAACTQPVVNPETAGAYVFTSSKNVDIGSSNAGLGFDGLGRAVPDEAASYSVINRKNTNQTVTINIEKNTGYIR</sequence>
<dbReference type="GO" id="GO:0043107">
    <property type="term" value="P:type IV pilus-dependent motility"/>
    <property type="evidence" value="ECO:0000318"/>
    <property type="project" value="GO_Central"/>
</dbReference>
<dbReference type="PROSITE" id="PS00409">
    <property type="entry name" value="PROKAR_NTER_METHYL"/>
    <property type="match status" value="1"/>
</dbReference>